<evidence type="ECO:0000256" key="5">
    <source>
        <dbReference type="ARBA" id="ARBA00022827"/>
    </source>
</evidence>
<evidence type="ECO:0000256" key="10">
    <source>
        <dbReference type="RuleBase" id="RU362125"/>
    </source>
</evidence>
<evidence type="ECO:0000256" key="6">
    <source>
        <dbReference type="ARBA" id="ARBA00023002"/>
    </source>
</evidence>
<dbReference type="EMBL" id="JBHTJG010000006">
    <property type="protein sequence ID" value="MFD0947406.1"/>
    <property type="molecule type" value="Genomic_DNA"/>
</dbReference>
<dbReference type="InterPro" id="IPR013786">
    <property type="entry name" value="AcylCoA_DH/ox_N"/>
</dbReference>
<dbReference type="InterPro" id="IPR046373">
    <property type="entry name" value="Acyl-CoA_Oxase/DH_mid-dom_sf"/>
</dbReference>
<reference evidence="15" key="1">
    <citation type="journal article" date="2019" name="Int. J. Syst. Evol. Microbiol.">
        <title>The Global Catalogue of Microorganisms (GCM) 10K type strain sequencing project: providing services to taxonomists for standard genome sequencing and annotation.</title>
        <authorList>
            <consortium name="The Broad Institute Genomics Platform"/>
            <consortium name="The Broad Institute Genome Sequencing Center for Infectious Disease"/>
            <person name="Wu L."/>
            <person name="Ma J."/>
        </authorList>
    </citation>
    <scope>NUCLEOTIDE SEQUENCE [LARGE SCALE GENOMIC DNA]</scope>
    <source>
        <strain evidence="15">CCUG 62982</strain>
    </source>
</reference>
<dbReference type="SUPFAM" id="SSF47203">
    <property type="entry name" value="Acyl-CoA dehydrogenase C-terminal domain-like"/>
    <property type="match status" value="1"/>
</dbReference>
<comment type="caution">
    <text evidence="14">The sequence shown here is derived from an EMBL/GenBank/DDBJ whole genome shotgun (WGS) entry which is preliminary data.</text>
</comment>
<dbReference type="InterPro" id="IPR036250">
    <property type="entry name" value="AcylCo_DH-like_C"/>
</dbReference>
<dbReference type="Pfam" id="PF02770">
    <property type="entry name" value="Acyl-CoA_dh_M"/>
    <property type="match status" value="1"/>
</dbReference>
<sequence length="378" mass="40145">MPAGVETDALLPVFRDGVARFLRDTVVPAFGEWRERSAMPRAFFTQAGAAGILCPGVPAAFGGAEADFRFNAAVIEELARTGMSPAVLCVHSDILPGYIAKWGTPAQQAAWLPRLVTGEAVGAIAMSEPGAGSDLQAMATAARRVDGGYRISGQKTFISNGGLADLVVLAAKTDPGAGAAGISLFLIDAATPGFARGRRLRKLGMHEQDTSELFFDDMFVPEDALLGAEGAGFRIMMEELPTERLSLAVGAVAAAETALEMTIAYAKERVIFGKPLIAYQIHSFKLAELRAAVRAARAFVDGGVALHVAGGLNAVDAAEMKLFATNLQCRVVDDCLQIFGGYGYMDEYPISRMYADARVQRIYGGSDEVMKLIISRTL</sequence>
<comment type="pathway">
    <text evidence="2">Siderophore biosynthesis; mycobactin biosynthesis.</text>
</comment>
<evidence type="ECO:0000256" key="1">
    <source>
        <dbReference type="ARBA" id="ARBA00001974"/>
    </source>
</evidence>
<keyword evidence="5 10" id="KW-0274">FAD</keyword>
<dbReference type="PIRSF" id="PIRSF016578">
    <property type="entry name" value="HsaA"/>
    <property type="match status" value="1"/>
</dbReference>
<dbReference type="Pfam" id="PF02771">
    <property type="entry name" value="Acyl-CoA_dh_N"/>
    <property type="match status" value="1"/>
</dbReference>
<dbReference type="InterPro" id="IPR037069">
    <property type="entry name" value="AcylCoA_DH/ox_N_sf"/>
</dbReference>
<dbReference type="InterPro" id="IPR050741">
    <property type="entry name" value="Acyl-CoA_dehydrogenase"/>
</dbReference>
<evidence type="ECO:0000313" key="15">
    <source>
        <dbReference type="Proteomes" id="UP001596977"/>
    </source>
</evidence>
<dbReference type="PANTHER" id="PTHR48083">
    <property type="entry name" value="MEDIUM-CHAIN SPECIFIC ACYL-COA DEHYDROGENASE, MITOCHONDRIAL-RELATED"/>
    <property type="match status" value="1"/>
</dbReference>
<dbReference type="Gene3D" id="2.40.110.10">
    <property type="entry name" value="Butyryl-CoA Dehydrogenase, subunit A, domain 2"/>
    <property type="match status" value="1"/>
</dbReference>
<evidence type="ECO:0000256" key="7">
    <source>
        <dbReference type="ARBA" id="ARBA00037085"/>
    </source>
</evidence>
<evidence type="ECO:0000256" key="2">
    <source>
        <dbReference type="ARBA" id="ARBA00005102"/>
    </source>
</evidence>
<evidence type="ECO:0000259" key="12">
    <source>
        <dbReference type="Pfam" id="PF02770"/>
    </source>
</evidence>
<evidence type="ECO:0000313" key="14">
    <source>
        <dbReference type="EMBL" id="MFD0947406.1"/>
    </source>
</evidence>
<keyword evidence="6 10" id="KW-0560">Oxidoreductase</keyword>
<feature type="domain" description="Acyl-CoA dehydrogenase/oxidase N-terminal" evidence="13">
    <location>
        <begin position="14"/>
        <end position="119"/>
    </location>
</feature>
<name>A0ABW3HCL9_9SPHN</name>
<comment type="cofactor">
    <cofactor evidence="1 10">
        <name>FAD</name>
        <dbReference type="ChEBI" id="CHEBI:57692"/>
    </cofactor>
</comment>
<dbReference type="PANTHER" id="PTHR48083:SF20">
    <property type="entry name" value="LONG-CHAIN SPECIFIC ACYL-COA DEHYDROGENASE, MITOCHONDRIAL"/>
    <property type="match status" value="1"/>
</dbReference>
<keyword evidence="4 10" id="KW-0285">Flavoprotein</keyword>
<comment type="similarity">
    <text evidence="3 10">Belongs to the acyl-CoA dehydrogenase family.</text>
</comment>
<organism evidence="14 15">
    <name type="scientific">Sphingomonas canadensis</name>
    <dbReference type="NCBI Taxonomy" id="1219257"/>
    <lineage>
        <taxon>Bacteria</taxon>
        <taxon>Pseudomonadati</taxon>
        <taxon>Pseudomonadota</taxon>
        <taxon>Alphaproteobacteria</taxon>
        <taxon>Sphingomonadales</taxon>
        <taxon>Sphingomonadaceae</taxon>
        <taxon>Sphingomonas</taxon>
    </lineage>
</organism>
<evidence type="ECO:0000256" key="8">
    <source>
        <dbReference type="ARBA" id="ARBA00040394"/>
    </source>
</evidence>
<protein>
    <recommendedName>
        <fullName evidence="8">Acyl-[acyl-carrier-protein] dehydrogenase MbtN</fullName>
    </recommendedName>
    <alternativeName>
        <fullName evidence="9">Mycobactin synthase protein N</fullName>
    </alternativeName>
</protein>
<dbReference type="Gene3D" id="1.20.140.10">
    <property type="entry name" value="Butyryl-CoA Dehydrogenase, subunit A, domain 3"/>
    <property type="match status" value="1"/>
</dbReference>
<dbReference type="GO" id="GO:0016491">
    <property type="term" value="F:oxidoreductase activity"/>
    <property type="evidence" value="ECO:0007669"/>
    <property type="project" value="UniProtKB-KW"/>
</dbReference>
<accession>A0ABW3HCL9</accession>
<evidence type="ECO:0000259" key="11">
    <source>
        <dbReference type="Pfam" id="PF00441"/>
    </source>
</evidence>
<evidence type="ECO:0000256" key="3">
    <source>
        <dbReference type="ARBA" id="ARBA00009347"/>
    </source>
</evidence>
<evidence type="ECO:0000256" key="9">
    <source>
        <dbReference type="ARBA" id="ARBA00042660"/>
    </source>
</evidence>
<dbReference type="PROSITE" id="PS00073">
    <property type="entry name" value="ACYL_COA_DH_2"/>
    <property type="match status" value="1"/>
</dbReference>
<dbReference type="SUPFAM" id="SSF56645">
    <property type="entry name" value="Acyl-CoA dehydrogenase NM domain-like"/>
    <property type="match status" value="1"/>
</dbReference>
<dbReference type="Proteomes" id="UP001596977">
    <property type="component" value="Unassembled WGS sequence"/>
</dbReference>
<dbReference type="Gene3D" id="1.10.540.10">
    <property type="entry name" value="Acyl-CoA dehydrogenase/oxidase, N-terminal domain"/>
    <property type="match status" value="1"/>
</dbReference>
<dbReference type="InterPro" id="IPR009100">
    <property type="entry name" value="AcylCoA_DH/oxidase_NM_dom_sf"/>
</dbReference>
<evidence type="ECO:0000259" key="13">
    <source>
        <dbReference type="Pfam" id="PF02771"/>
    </source>
</evidence>
<feature type="domain" description="Acyl-CoA dehydrogenase/oxidase C-terminal" evidence="11">
    <location>
        <begin position="230"/>
        <end position="377"/>
    </location>
</feature>
<dbReference type="RefSeq" id="WP_264944801.1">
    <property type="nucleotide sequence ID" value="NZ_JAPDRA010000006.1"/>
</dbReference>
<dbReference type="PROSITE" id="PS00072">
    <property type="entry name" value="ACYL_COA_DH_1"/>
    <property type="match status" value="1"/>
</dbReference>
<feature type="domain" description="Acyl-CoA oxidase/dehydrogenase middle" evidence="12">
    <location>
        <begin position="123"/>
        <end position="218"/>
    </location>
</feature>
<evidence type="ECO:0000256" key="4">
    <source>
        <dbReference type="ARBA" id="ARBA00022630"/>
    </source>
</evidence>
<dbReference type="Pfam" id="PF00441">
    <property type="entry name" value="Acyl-CoA_dh_1"/>
    <property type="match status" value="1"/>
</dbReference>
<proteinExistence type="inferred from homology"/>
<keyword evidence="15" id="KW-1185">Reference proteome</keyword>
<dbReference type="InterPro" id="IPR006089">
    <property type="entry name" value="Acyl-CoA_DH_CS"/>
</dbReference>
<comment type="function">
    <text evidence="7">Catalyzes the dehydrogenation at the alpha-beta position of ACP-bound acyl chains. This results in the introduction of a double bond in the lipidic chain, which is further transferred to the epsilon-amino group of lysine residue in the mycobactin core by MbtK.</text>
</comment>
<gene>
    <name evidence="14" type="ORF">ACFQ1E_13735</name>
</gene>
<dbReference type="InterPro" id="IPR009075">
    <property type="entry name" value="AcylCo_DH/oxidase_C"/>
</dbReference>
<dbReference type="InterPro" id="IPR006091">
    <property type="entry name" value="Acyl-CoA_Oxase/DH_mid-dom"/>
</dbReference>